<sequence length="287" mass="30477">MRSRPPCTGSRSETARRPRSWGDPIFEYAARDTPVHRLDPRTKILWLTTVTVLAVVLHDPVLLVCLFGVSLVPFVAARPSGGVGAKVAAFYLFVAVGTTLSQGFFSTQTGGAEPLFWLIAPDAPYLGAFTGGVAFTLAGAAYGFVQAFRVLAILNASLTLVLTTPLNRVVLGLSKLGLPPLLAFMVTTAVRFVPTVFEEWKMILTAQRARGIPLTGRRMIEYSLSPLVLASIRRCNQLALAAESRAFGAGVGRSAYVEIAFGPADRSCMVAIAVVAVLLLGAALAGV</sequence>
<dbReference type="GO" id="GO:0005886">
    <property type="term" value="C:plasma membrane"/>
    <property type="evidence" value="ECO:0007669"/>
    <property type="project" value="UniProtKB-ARBA"/>
</dbReference>
<evidence type="ECO:0000313" key="7">
    <source>
        <dbReference type="Proteomes" id="UP000826709"/>
    </source>
</evidence>
<evidence type="ECO:0000256" key="2">
    <source>
        <dbReference type="ARBA" id="ARBA00022692"/>
    </source>
</evidence>
<accession>A0A8G1A498</accession>
<evidence type="ECO:0000313" key="6">
    <source>
        <dbReference type="EMBL" id="QYZ80171.1"/>
    </source>
</evidence>
<organism evidence="6 7">
    <name type="scientific">Methanofollis formosanus</name>
    <dbReference type="NCBI Taxonomy" id="299308"/>
    <lineage>
        <taxon>Archaea</taxon>
        <taxon>Methanobacteriati</taxon>
        <taxon>Methanobacteriota</taxon>
        <taxon>Stenosarchaea group</taxon>
        <taxon>Methanomicrobia</taxon>
        <taxon>Methanomicrobiales</taxon>
        <taxon>Methanomicrobiaceae</taxon>
        <taxon>Methanofollis</taxon>
    </lineage>
</organism>
<reference evidence="6" key="2">
    <citation type="submission" date="2019-03" db="EMBL/GenBank/DDBJ databases">
        <authorList>
            <person name="Chen S.-C."/>
            <person name="Wu S.-Y."/>
            <person name="Lai M.-C."/>
        </authorList>
    </citation>
    <scope>NUCLEOTIDE SEQUENCE</scope>
    <source>
        <strain evidence="6">ML15</strain>
    </source>
</reference>
<dbReference type="OrthoDB" id="31170at2157"/>
<dbReference type="PANTHER" id="PTHR33514:SF13">
    <property type="entry name" value="PROTEIN ABCI12, CHLOROPLASTIC"/>
    <property type="match status" value="1"/>
</dbReference>
<proteinExistence type="predicted"/>
<name>A0A8G1A498_9EURY</name>
<reference evidence="6" key="1">
    <citation type="journal article" date="2005" name="Int. J. Syst. Evol. Microbiol.">
        <title>Methanofollis formosanus sp. nov., isolated from a fish pond.</title>
        <authorList>
            <person name="Wu S.Y."/>
            <person name="Chen S.C."/>
            <person name="Lai M.C."/>
        </authorList>
    </citation>
    <scope>NUCLEOTIDE SEQUENCE</scope>
    <source>
        <strain evidence="6">ML15</strain>
    </source>
</reference>
<keyword evidence="3 5" id="KW-1133">Transmembrane helix</keyword>
<keyword evidence="2 5" id="KW-0812">Transmembrane</keyword>
<dbReference type="AlphaFoldDB" id="A0A8G1A498"/>
<dbReference type="Proteomes" id="UP000826709">
    <property type="component" value="Chromosome"/>
</dbReference>
<feature type="transmembrane region" description="Helical" evidence="5">
    <location>
        <begin position="125"/>
        <end position="145"/>
    </location>
</feature>
<keyword evidence="4 5" id="KW-0472">Membrane</keyword>
<feature type="transmembrane region" description="Helical" evidence="5">
    <location>
        <begin position="87"/>
        <end position="105"/>
    </location>
</feature>
<evidence type="ECO:0000256" key="4">
    <source>
        <dbReference type="ARBA" id="ARBA00023136"/>
    </source>
</evidence>
<dbReference type="Pfam" id="PF02361">
    <property type="entry name" value="CbiQ"/>
    <property type="match status" value="1"/>
</dbReference>
<evidence type="ECO:0000256" key="5">
    <source>
        <dbReference type="SAM" id="Phobius"/>
    </source>
</evidence>
<dbReference type="CDD" id="cd16914">
    <property type="entry name" value="EcfT"/>
    <property type="match status" value="1"/>
</dbReference>
<dbReference type="InterPro" id="IPR003339">
    <property type="entry name" value="ABC/ECF_trnsptr_transmembrane"/>
</dbReference>
<feature type="transmembrane region" description="Helical" evidence="5">
    <location>
        <begin position="44"/>
        <end position="75"/>
    </location>
</feature>
<dbReference type="KEGG" id="mfk:E2N92_12395"/>
<dbReference type="EMBL" id="CP037968">
    <property type="protein sequence ID" value="QYZ80171.1"/>
    <property type="molecule type" value="Genomic_DNA"/>
</dbReference>
<protein>
    <submittedName>
        <fullName evidence="6">Energy-coupling factor transporter transmembrane protein EcfT</fullName>
    </submittedName>
</protein>
<gene>
    <name evidence="6" type="ORF">E2N92_12395</name>
</gene>
<evidence type="ECO:0000256" key="3">
    <source>
        <dbReference type="ARBA" id="ARBA00022989"/>
    </source>
</evidence>
<feature type="transmembrane region" description="Helical" evidence="5">
    <location>
        <begin position="268"/>
        <end position="286"/>
    </location>
</feature>
<comment type="subcellular location">
    <subcellularLocation>
        <location evidence="1">Membrane</location>
        <topology evidence="1">Multi-pass membrane protein</topology>
    </subcellularLocation>
</comment>
<feature type="transmembrane region" description="Helical" evidence="5">
    <location>
        <begin position="152"/>
        <end position="171"/>
    </location>
</feature>
<dbReference type="PANTHER" id="PTHR33514">
    <property type="entry name" value="PROTEIN ABCI12, CHLOROPLASTIC"/>
    <property type="match status" value="1"/>
</dbReference>
<keyword evidence="7" id="KW-1185">Reference proteome</keyword>
<dbReference type="RefSeq" id="WP_220681482.1">
    <property type="nucleotide sequence ID" value="NZ_CP037968.1"/>
</dbReference>
<evidence type="ECO:0000256" key="1">
    <source>
        <dbReference type="ARBA" id="ARBA00004141"/>
    </source>
</evidence>